<evidence type="ECO:0008006" key="3">
    <source>
        <dbReference type="Google" id="ProtNLM"/>
    </source>
</evidence>
<keyword evidence="1" id="KW-1133">Transmembrane helix</keyword>
<keyword evidence="1" id="KW-0472">Membrane</keyword>
<evidence type="ECO:0000256" key="1">
    <source>
        <dbReference type="SAM" id="Phobius"/>
    </source>
</evidence>
<sequence>MNVSRTRILTRGLTHCCPNCGAHSVFRQGTLFQMNERCSDCGFVFVADQNDGFSFRAISLNFGVTVLAVILPILALAWVGRLTAARAEVISVAGIVGLPFLLYRPTCSWSLMNYFLLFPGELPANRNSADQHKPGP</sequence>
<dbReference type="EMBL" id="MLJW01000014">
    <property type="protein sequence ID" value="OIR13576.1"/>
    <property type="molecule type" value="Genomic_DNA"/>
</dbReference>
<gene>
    <name evidence="2" type="ORF">GALL_53940</name>
</gene>
<evidence type="ECO:0000313" key="2">
    <source>
        <dbReference type="EMBL" id="OIR13576.1"/>
    </source>
</evidence>
<feature type="transmembrane region" description="Helical" evidence="1">
    <location>
        <begin position="58"/>
        <end position="79"/>
    </location>
</feature>
<name>A0A1J5TBF7_9ZZZZ</name>
<comment type="caution">
    <text evidence="2">The sequence shown here is derived from an EMBL/GenBank/DDBJ whole genome shotgun (WGS) entry which is preliminary data.</text>
</comment>
<protein>
    <recommendedName>
        <fullName evidence="3">DUF983 domain-containing protein</fullName>
    </recommendedName>
</protein>
<proteinExistence type="predicted"/>
<organism evidence="2">
    <name type="scientific">mine drainage metagenome</name>
    <dbReference type="NCBI Taxonomy" id="410659"/>
    <lineage>
        <taxon>unclassified sequences</taxon>
        <taxon>metagenomes</taxon>
        <taxon>ecological metagenomes</taxon>
    </lineage>
</organism>
<keyword evidence="1" id="KW-0812">Transmembrane</keyword>
<dbReference type="AlphaFoldDB" id="A0A1J5TBF7"/>
<accession>A0A1J5TBF7</accession>
<feature type="transmembrane region" description="Helical" evidence="1">
    <location>
        <begin position="85"/>
        <end position="103"/>
    </location>
</feature>
<reference evidence="2" key="1">
    <citation type="submission" date="2016-10" db="EMBL/GenBank/DDBJ databases">
        <title>Sequence of Gallionella enrichment culture.</title>
        <authorList>
            <person name="Poehlein A."/>
            <person name="Muehling M."/>
            <person name="Daniel R."/>
        </authorList>
    </citation>
    <scope>NUCLEOTIDE SEQUENCE</scope>
</reference>